<dbReference type="PANTHER" id="PTHR42829:SF2">
    <property type="entry name" value="NADH-UBIQUINONE OXIDOREDUCTASE CHAIN 5"/>
    <property type="match status" value="1"/>
</dbReference>
<evidence type="ECO:0000256" key="9">
    <source>
        <dbReference type="ARBA" id="ARBA00022957"/>
    </source>
</evidence>
<dbReference type="GO" id="GO:0042773">
    <property type="term" value="P:ATP synthesis coupled electron transport"/>
    <property type="evidence" value="ECO:0007669"/>
    <property type="project" value="InterPro"/>
</dbReference>
<dbReference type="InterPro" id="IPR003945">
    <property type="entry name" value="NU5C-like"/>
</dbReference>
<organism evidence="21">
    <name type="scientific">Elaphoglossum sinii</name>
    <dbReference type="NCBI Taxonomy" id="3136286"/>
    <lineage>
        <taxon>Eukaryota</taxon>
        <taxon>Viridiplantae</taxon>
        <taxon>Streptophyta</taxon>
        <taxon>Embryophyta</taxon>
        <taxon>Tracheophyta</taxon>
        <taxon>Polypodiopsida</taxon>
        <taxon>Polypodiidae</taxon>
        <taxon>Polypodiales</taxon>
        <taxon>Polypodiineae</taxon>
        <taxon>Dryopteridaceae</taxon>
        <taxon>Elaphoglossoideae</taxon>
        <taxon>Elaphoglossum</taxon>
    </lineage>
</organism>
<keyword evidence="9 17" id="KW-0618">Plastoquinone</keyword>
<feature type="transmembrane region" description="Helical" evidence="17">
    <location>
        <begin position="262"/>
        <end position="283"/>
    </location>
</feature>
<accession>A0AAU7YU56</accession>
<proteinExistence type="inferred from homology"/>
<dbReference type="InterPro" id="IPR002128">
    <property type="entry name" value="NADH_UbQ_OxRdtase_chlpt_su5_C"/>
</dbReference>
<evidence type="ECO:0000256" key="16">
    <source>
        <dbReference type="ARBA" id="ARBA00048026"/>
    </source>
</evidence>
<evidence type="ECO:0000256" key="10">
    <source>
        <dbReference type="ARBA" id="ARBA00022967"/>
    </source>
</evidence>
<dbReference type="InterPro" id="IPR001516">
    <property type="entry name" value="Proton_antipo_N"/>
</dbReference>
<evidence type="ECO:0000256" key="15">
    <source>
        <dbReference type="ARBA" id="ARBA00047726"/>
    </source>
</evidence>
<feature type="transmembrane region" description="Helical" evidence="17">
    <location>
        <begin position="607"/>
        <end position="625"/>
    </location>
</feature>
<evidence type="ECO:0000259" key="19">
    <source>
        <dbReference type="Pfam" id="PF00662"/>
    </source>
</evidence>
<comment type="subunit">
    <text evidence="4 17">NDH is composed of at least 16 different subunits, 5 of which are encoded in the nucleus.</text>
</comment>
<dbReference type="Pfam" id="PF00662">
    <property type="entry name" value="Proton_antipo_N"/>
    <property type="match status" value="1"/>
</dbReference>
<feature type="transmembrane region" description="Helical" evidence="17">
    <location>
        <begin position="393"/>
        <end position="412"/>
    </location>
</feature>
<comment type="catalytic activity">
    <reaction evidence="15 17">
        <text>a plastoquinone + NADPH + (n+1) H(+)(in) = a plastoquinol + NADP(+) + n H(+)(out)</text>
        <dbReference type="Rhea" id="RHEA:42612"/>
        <dbReference type="Rhea" id="RHEA-COMP:9561"/>
        <dbReference type="Rhea" id="RHEA-COMP:9562"/>
        <dbReference type="ChEBI" id="CHEBI:15378"/>
        <dbReference type="ChEBI" id="CHEBI:17757"/>
        <dbReference type="ChEBI" id="CHEBI:57783"/>
        <dbReference type="ChEBI" id="CHEBI:58349"/>
        <dbReference type="ChEBI" id="CHEBI:62192"/>
    </reaction>
</comment>
<feature type="domain" description="NADH-Ubiquinone oxidoreductase (complex I) chain 5 N-terminal" evidence="19">
    <location>
        <begin position="79"/>
        <end position="127"/>
    </location>
</feature>
<comment type="similarity">
    <text evidence="3 17">Belongs to the complex I subunit 5 family.</text>
</comment>
<evidence type="ECO:0000259" key="18">
    <source>
        <dbReference type="Pfam" id="PF00361"/>
    </source>
</evidence>
<dbReference type="EC" id="7.1.1.-" evidence="17"/>
<keyword evidence="17 21" id="KW-0934">Plastid</keyword>
<dbReference type="GO" id="GO:0009535">
    <property type="term" value="C:chloroplast thylakoid membrane"/>
    <property type="evidence" value="ECO:0007669"/>
    <property type="project" value="UniProtKB-SubCell"/>
</dbReference>
<reference evidence="21" key="1">
    <citation type="submission" date="2024-03" db="EMBL/GenBank/DDBJ databases">
        <authorList>
            <person name="Guo X."/>
            <person name="Li M."/>
            <person name="Li J."/>
            <person name="Shu J."/>
            <person name="Yan Y."/>
            <person name="Zheng X."/>
        </authorList>
    </citation>
    <scope>NUCLEOTIDE SEQUENCE</scope>
    <source>
        <strain evidence="21">YYH22043</strain>
    </source>
</reference>
<feature type="domain" description="NADH:quinone oxidoreductase/Mrp antiporter transmembrane" evidence="18">
    <location>
        <begin position="143"/>
        <end position="443"/>
    </location>
</feature>
<feature type="transmembrane region" description="Helical" evidence="17">
    <location>
        <begin position="149"/>
        <end position="169"/>
    </location>
</feature>
<evidence type="ECO:0000256" key="11">
    <source>
        <dbReference type="ARBA" id="ARBA00022989"/>
    </source>
</evidence>
<dbReference type="NCBIfam" id="TIGR01974">
    <property type="entry name" value="NDH_I_L"/>
    <property type="match status" value="1"/>
</dbReference>
<keyword evidence="12 17" id="KW-0520">NAD</keyword>
<dbReference type="EMBL" id="PP654376">
    <property type="protein sequence ID" value="XCA97941.1"/>
    <property type="molecule type" value="Genomic_DNA"/>
</dbReference>
<keyword evidence="17 21" id="KW-0150">Chloroplast</keyword>
<dbReference type="NCBIfam" id="NF005141">
    <property type="entry name" value="PRK06590.1"/>
    <property type="match status" value="1"/>
</dbReference>
<feature type="transmembrane region" description="Helical" evidence="17">
    <location>
        <begin position="344"/>
        <end position="366"/>
    </location>
</feature>
<geneLocation type="chloroplast" evidence="21"/>
<feature type="transmembrane region" description="Helical" evidence="17">
    <location>
        <begin position="295"/>
        <end position="313"/>
    </location>
</feature>
<comment type="function">
    <text evidence="1 17">NDH shuttles electrons from NAD(P)H:plastoquinone, via FMN and iron-sulfur (Fe-S) centers, to quinones in the photosynthetic chain and possibly in a chloroplast respiratory chain. The immediate electron acceptor for the enzyme in this species is believed to be plastoquinone. Couples the redox reaction to proton translocation, and thus conserves the redox energy in a proton gradient.</text>
</comment>
<protein>
    <recommendedName>
        <fullName evidence="5 17">NAD(P)H-quinone oxidoreductase subunit 5, chloroplastic</fullName>
        <ecNumber evidence="17">7.1.1.-</ecNumber>
    </recommendedName>
    <alternativeName>
        <fullName evidence="17">NADH-plastoquinone oxidoreductase subunit 5</fullName>
    </alternativeName>
</protein>
<dbReference type="PRINTS" id="PR01434">
    <property type="entry name" value="NADHDHGNASE5"/>
</dbReference>
<dbReference type="InterPro" id="IPR018393">
    <property type="entry name" value="NADHpl_OxRdtase_5_subgr"/>
</dbReference>
<evidence type="ECO:0000256" key="3">
    <source>
        <dbReference type="ARBA" id="ARBA00008200"/>
    </source>
</evidence>
<feature type="transmembrane region" description="Helical" evidence="17">
    <location>
        <begin position="94"/>
        <end position="112"/>
    </location>
</feature>
<evidence type="ECO:0000256" key="8">
    <source>
        <dbReference type="ARBA" id="ARBA00022857"/>
    </source>
</evidence>
<feature type="domain" description="NADH:ubiquinone/plastoquinone oxidoreductase chloroplast chain 5 C-terminal" evidence="20">
    <location>
        <begin position="450"/>
        <end position="686"/>
    </location>
</feature>
<keyword evidence="13 17" id="KW-0793">Thylakoid</keyword>
<dbReference type="Gene3D" id="1.20.5.2700">
    <property type="match status" value="1"/>
</dbReference>
<evidence type="ECO:0000313" key="21">
    <source>
        <dbReference type="EMBL" id="XCA97941.1"/>
    </source>
</evidence>
<dbReference type="PANTHER" id="PTHR42829">
    <property type="entry name" value="NADH-UBIQUINONE OXIDOREDUCTASE CHAIN 5"/>
    <property type="match status" value="1"/>
</dbReference>
<evidence type="ECO:0000256" key="4">
    <source>
        <dbReference type="ARBA" id="ARBA00011199"/>
    </source>
</evidence>
<dbReference type="PRINTS" id="PR01435">
    <property type="entry name" value="NPOXDRDTASE5"/>
</dbReference>
<feature type="transmembrane region" description="Helical" evidence="17">
    <location>
        <begin position="222"/>
        <end position="241"/>
    </location>
</feature>
<feature type="transmembrane region" description="Helical" evidence="17">
    <location>
        <begin position="320"/>
        <end position="338"/>
    </location>
</feature>
<dbReference type="Pfam" id="PF01010">
    <property type="entry name" value="Proton_antipo_C"/>
    <property type="match status" value="1"/>
</dbReference>
<feature type="transmembrane region" description="Helical" evidence="17">
    <location>
        <begin position="124"/>
        <end position="143"/>
    </location>
</feature>
<evidence type="ECO:0000256" key="6">
    <source>
        <dbReference type="ARBA" id="ARBA00022692"/>
    </source>
</evidence>
<feature type="transmembrane region" description="Helical" evidence="17">
    <location>
        <begin position="43"/>
        <end position="62"/>
    </location>
</feature>
<keyword evidence="10" id="KW-1278">Translocase</keyword>
<comment type="subcellular location">
    <subcellularLocation>
        <location evidence="2 17">Plastid</location>
        <location evidence="2 17">Chloroplast thylakoid membrane</location>
        <topology evidence="2 17">Multi-pass membrane protein</topology>
    </subcellularLocation>
</comment>
<dbReference type="GO" id="GO:0008137">
    <property type="term" value="F:NADH dehydrogenase (ubiquinone) activity"/>
    <property type="evidence" value="ECO:0007669"/>
    <property type="project" value="InterPro"/>
</dbReference>
<dbReference type="GO" id="GO:0015990">
    <property type="term" value="P:electron transport coupled proton transport"/>
    <property type="evidence" value="ECO:0007669"/>
    <property type="project" value="TreeGrafter"/>
</dbReference>
<keyword evidence="8 17" id="KW-0521">NADP</keyword>
<dbReference type="InterPro" id="IPR001750">
    <property type="entry name" value="ND/Mrp_TM"/>
</dbReference>
<evidence type="ECO:0000256" key="5">
    <source>
        <dbReference type="ARBA" id="ARBA00018648"/>
    </source>
</evidence>
<evidence type="ECO:0000256" key="13">
    <source>
        <dbReference type="ARBA" id="ARBA00023078"/>
    </source>
</evidence>
<feature type="transmembrane region" description="Helical" evidence="17">
    <location>
        <begin position="719"/>
        <end position="738"/>
    </location>
</feature>
<evidence type="ECO:0000256" key="14">
    <source>
        <dbReference type="ARBA" id="ARBA00023136"/>
    </source>
</evidence>
<dbReference type="Pfam" id="PF00361">
    <property type="entry name" value="Proton_antipo_M"/>
    <property type="match status" value="1"/>
</dbReference>
<name>A0AAU7YU56_9MONI</name>
<dbReference type="GO" id="GO:0003954">
    <property type="term" value="F:NADH dehydrogenase activity"/>
    <property type="evidence" value="ECO:0007669"/>
    <property type="project" value="TreeGrafter"/>
</dbReference>
<feature type="transmembrane region" description="Helical" evidence="17">
    <location>
        <begin position="181"/>
        <end position="202"/>
    </location>
</feature>
<keyword evidence="11 17" id="KW-1133">Transmembrane helix</keyword>
<evidence type="ECO:0000256" key="7">
    <source>
        <dbReference type="ARBA" id="ARBA00022719"/>
    </source>
</evidence>
<evidence type="ECO:0000256" key="17">
    <source>
        <dbReference type="RuleBase" id="RU364062"/>
    </source>
</evidence>
<keyword evidence="7 17" id="KW-0874">Quinone</keyword>
<evidence type="ECO:0000256" key="12">
    <source>
        <dbReference type="ARBA" id="ARBA00023027"/>
    </source>
</evidence>
<comment type="catalytic activity">
    <reaction evidence="16 17">
        <text>a plastoquinone + NADH + (n+1) H(+)(in) = a plastoquinol + NAD(+) + n H(+)(out)</text>
        <dbReference type="Rhea" id="RHEA:42608"/>
        <dbReference type="Rhea" id="RHEA-COMP:9561"/>
        <dbReference type="Rhea" id="RHEA-COMP:9562"/>
        <dbReference type="ChEBI" id="CHEBI:15378"/>
        <dbReference type="ChEBI" id="CHEBI:17757"/>
        <dbReference type="ChEBI" id="CHEBI:57540"/>
        <dbReference type="ChEBI" id="CHEBI:57945"/>
        <dbReference type="ChEBI" id="CHEBI:62192"/>
    </reaction>
</comment>
<feature type="transmembrane region" description="Helical" evidence="17">
    <location>
        <begin position="12"/>
        <end position="31"/>
    </location>
</feature>
<keyword evidence="17" id="KW-0813">Transport</keyword>
<evidence type="ECO:0000256" key="1">
    <source>
        <dbReference type="ARBA" id="ARBA00004059"/>
    </source>
</evidence>
<feature type="transmembrane region" description="Helical" evidence="17">
    <location>
        <begin position="547"/>
        <end position="571"/>
    </location>
</feature>
<keyword evidence="14 17" id="KW-0472">Membrane</keyword>
<keyword evidence="6 17" id="KW-0812">Transmembrane</keyword>
<gene>
    <name evidence="17 21" type="primary">ndhF</name>
</gene>
<evidence type="ECO:0000259" key="20">
    <source>
        <dbReference type="Pfam" id="PF01010"/>
    </source>
</evidence>
<dbReference type="AlphaFoldDB" id="A0AAU7YU56"/>
<feature type="transmembrane region" description="Helical" evidence="17">
    <location>
        <begin position="432"/>
        <end position="453"/>
    </location>
</feature>
<sequence length="742" mass="82488">MLVELSSKYACFIPLCPLVASCLTGSLSFFFPKATQSLRRPCAAFNTFSLVVAMFVSFSLFWKQTTAHSIQQYLWTRIPKSDFHLEIGFLVDPLTLVMAILVTTVGFLVMVYSDSYMHHDQGYARFYAYLSLFTASMLGLVFSPNLIQIYVFWELVGMCSYLLIGFWFARSSAANACQKAFVTNRVGDFGLLLGILGIYWITGSFDISELCNRFIGLGSNGVTNPILANTIAFLLFLGPVAKSAQFPLHVWLPDAMEGPTPISALIHAATMVAAGIFLIARIFDFISALPATMYAISWVGGVTTLSGATLALAQKDLKRGLAYSTMSQLGYMILALGIGSSRSALFHLITHAYSKALLFLASGSVIHSMEKVVGYSPTKSQNMYLMGGLRKSMPITGITFLLGTLSLCGVPPFSCFWSKDQIITESWLYSPYLGFIASATAGLTAFYTFRIYLLTFEGDFRANQINNIDFATSSSAMIITSWGGTKNDSLPNQTYKNFKFKIDKKQNEVAEAKNFVTAHPSKDKQILVERIQTQSGQNLLYPQESNFCMVFPLITLAVPTVLFGLLAVYPIKEGSDSDLLLDWLVSFSSAFNFNKQFENLMEVLKDSLPSLILSIIGLSVSFQIYGQVDKGQVKKVFDKNIHKDLINTYLLFFINWSTNRGYIDYYHNIYFTQATNLLSKFILRFDQWIIDGFINGIGISNLFGGEIIRHGKNGRVSQYLFGLLIGSIMLQLVVDFPIPPLP</sequence>
<evidence type="ECO:0000256" key="2">
    <source>
        <dbReference type="ARBA" id="ARBA00004454"/>
    </source>
</evidence>
<dbReference type="GO" id="GO:0048038">
    <property type="term" value="F:quinone binding"/>
    <property type="evidence" value="ECO:0007669"/>
    <property type="project" value="UniProtKB-KW"/>
</dbReference>